<sequence length="125" mass="14266">MSSCLPHPKNPILNHSCASLVPQAKRKLKIKKKLFSWFPNTWLSSFIFDFDLDLPNSLKFSLNECLKVESVFSLLVLLSEDRSMTEPVFGLVMNSTRISTSPRSLAAFLLFSSFDCNLYHLDPQH</sequence>
<organism evidence="1 2">
    <name type="scientific">Brachionus plicatilis</name>
    <name type="common">Marine rotifer</name>
    <name type="synonym">Brachionus muelleri</name>
    <dbReference type="NCBI Taxonomy" id="10195"/>
    <lineage>
        <taxon>Eukaryota</taxon>
        <taxon>Metazoa</taxon>
        <taxon>Spiralia</taxon>
        <taxon>Gnathifera</taxon>
        <taxon>Rotifera</taxon>
        <taxon>Eurotatoria</taxon>
        <taxon>Monogononta</taxon>
        <taxon>Pseudotrocha</taxon>
        <taxon>Ploima</taxon>
        <taxon>Brachionidae</taxon>
        <taxon>Brachionus</taxon>
    </lineage>
</organism>
<accession>A0A3M7SZ55</accession>
<dbReference type="AlphaFoldDB" id="A0A3M7SZ55"/>
<keyword evidence="2" id="KW-1185">Reference proteome</keyword>
<gene>
    <name evidence="1" type="ORF">BpHYR1_035727</name>
</gene>
<name>A0A3M7SZ55_BRAPC</name>
<evidence type="ECO:0000313" key="1">
    <source>
        <dbReference type="EMBL" id="RNA40939.1"/>
    </source>
</evidence>
<reference evidence="1 2" key="1">
    <citation type="journal article" date="2018" name="Sci. Rep.">
        <title>Genomic signatures of local adaptation to the degree of environmental predictability in rotifers.</title>
        <authorList>
            <person name="Franch-Gras L."/>
            <person name="Hahn C."/>
            <person name="Garcia-Roger E.M."/>
            <person name="Carmona M.J."/>
            <person name="Serra M."/>
            <person name="Gomez A."/>
        </authorList>
    </citation>
    <scope>NUCLEOTIDE SEQUENCE [LARGE SCALE GENOMIC DNA]</scope>
    <source>
        <strain evidence="1">HYR1</strain>
    </source>
</reference>
<comment type="caution">
    <text evidence="1">The sequence shown here is derived from an EMBL/GenBank/DDBJ whole genome shotgun (WGS) entry which is preliminary data.</text>
</comment>
<protein>
    <submittedName>
        <fullName evidence="1">Uncharacterized protein</fullName>
    </submittedName>
</protein>
<proteinExistence type="predicted"/>
<evidence type="ECO:0000313" key="2">
    <source>
        <dbReference type="Proteomes" id="UP000276133"/>
    </source>
</evidence>
<dbReference type="EMBL" id="REGN01000565">
    <property type="protein sequence ID" value="RNA40939.1"/>
    <property type="molecule type" value="Genomic_DNA"/>
</dbReference>
<dbReference type="Proteomes" id="UP000276133">
    <property type="component" value="Unassembled WGS sequence"/>
</dbReference>